<dbReference type="AlphaFoldDB" id="A0A845G1H4"/>
<dbReference type="GO" id="GO:0004312">
    <property type="term" value="F:fatty acid synthase activity"/>
    <property type="evidence" value="ECO:0007669"/>
    <property type="project" value="TreeGrafter"/>
</dbReference>
<dbReference type="InterPro" id="IPR050091">
    <property type="entry name" value="PKS_NRPS_Biosynth_Enz"/>
</dbReference>
<dbReference type="PROSITE" id="PS52004">
    <property type="entry name" value="KS3_2"/>
    <property type="match status" value="1"/>
</dbReference>
<dbReference type="InterPro" id="IPR014031">
    <property type="entry name" value="Ketoacyl_synth_C"/>
</dbReference>
<dbReference type="RefSeq" id="WP_161097562.1">
    <property type="nucleotide sequence ID" value="NZ_WWCW01000048.1"/>
</dbReference>
<dbReference type="InterPro" id="IPR018201">
    <property type="entry name" value="Ketoacyl_synth_AS"/>
</dbReference>
<keyword evidence="2" id="KW-0597">Phosphoprotein</keyword>
<sequence>MDERASATAQLRHDPVAIVALACNYPGAPDLAALWRVVIDGRSTIGPAPAGRWFAAQSPRGGFIDGAYPQCFDAQFFDLSPAEALALDPQQRLLLETGWRALEDAGIATEPEAGKPVGVFVAISTSDYQWARLWNPGAGPVDPFTATGLSFAAAAGRLSYSFGFTGPSMAIDTACSSSLVALHQARRAILNGECEAALVAGVNALLTPKLFGCLGTLNLLSPDGVCRAFDGAANGYVRAEGCGAVVLKPLSAALRDGNRVLAVLRASAVNQDGRSASLTAPNGAAQRKVIAAALADGGLAPGDVDYVEAHGTGTPMGDAIELNALADSYGADRADPLLIGSVKVNIGHLEAGAGLAGLIKTVLALEHGMVPGHPRLSSPTPHLDWASAGVTVPTGATRWPETGRVRRAGVSSFGFSGTNAHVILEAPPGPPPRAEAKGAVVLPVSARS</sequence>
<dbReference type="PANTHER" id="PTHR43775:SF37">
    <property type="entry name" value="SI:DKEY-61P9.11"/>
    <property type="match status" value="1"/>
</dbReference>
<dbReference type="Pfam" id="PF16197">
    <property type="entry name" value="KAsynt_C_assoc"/>
    <property type="match status" value="1"/>
</dbReference>
<evidence type="ECO:0000259" key="4">
    <source>
        <dbReference type="PROSITE" id="PS52004"/>
    </source>
</evidence>
<evidence type="ECO:0000256" key="1">
    <source>
        <dbReference type="ARBA" id="ARBA00022450"/>
    </source>
</evidence>
<dbReference type="SMART" id="SM00825">
    <property type="entry name" value="PKS_KS"/>
    <property type="match status" value="1"/>
</dbReference>
<evidence type="ECO:0000313" key="5">
    <source>
        <dbReference type="EMBL" id="MYM88533.1"/>
    </source>
</evidence>
<proteinExistence type="predicted"/>
<evidence type="ECO:0000256" key="3">
    <source>
        <dbReference type="ARBA" id="ARBA00022679"/>
    </source>
</evidence>
<evidence type="ECO:0000256" key="2">
    <source>
        <dbReference type="ARBA" id="ARBA00022553"/>
    </source>
</evidence>
<dbReference type="EMBL" id="WWCW01000048">
    <property type="protein sequence ID" value="MYM88533.1"/>
    <property type="molecule type" value="Genomic_DNA"/>
</dbReference>
<dbReference type="SUPFAM" id="SSF53901">
    <property type="entry name" value="Thiolase-like"/>
    <property type="match status" value="1"/>
</dbReference>
<dbReference type="InterPro" id="IPR032821">
    <property type="entry name" value="PKS_assoc"/>
</dbReference>
<dbReference type="InterPro" id="IPR016039">
    <property type="entry name" value="Thiolase-like"/>
</dbReference>
<feature type="non-terminal residue" evidence="5">
    <location>
        <position position="448"/>
    </location>
</feature>
<protein>
    <recommendedName>
        <fullName evidence="4">Ketosynthase family 3 (KS3) domain-containing protein</fullName>
    </recommendedName>
</protein>
<dbReference type="GO" id="GO:0004315">
    <property type="term" value="F:3-oxoacyl-[acyl-carrier-protein] synthase activity"/>
    <property type="evidence" value="ECO:0007669"/>
    <property type="project" value="InterPro"/>
</dbReference>
<dbReference type="PANTHER" id="PTHR43775">
    <property type="entry name" value="FATTY ACID SYNTHASE"/>
    <property type="match status" value="1"/>
</dbReference>
<keyword evidence="3" id="KW-0808">Transferase</keyword>
<feature type="domain" description="Ketosynthase family 3 (KS3)" evidence="4">
    <location>
        <begin position="13"/>
        <end position="426"/>
    </location>
</feature>
<dbReference type="Gene3D" id="3.40.47.10">
    <property type="match status" value="1"/>
</dbReference>
<dbReference type="InterPro" id="IPR020841">
    <property type="entry name" value="PKS_Beta-ketoAc_synthase_dom"/>
</dbReference>
<dbReference type="Proteomes" id="UP000470302">
    <property type="component" value="Unassembled WGS sequence"/>
</dbReference>
<comment type="caution">
    <text evidence="5">The sequence shown here is derived from an EMBL/GenBank/DDBJ whole genome shotgun (WGS) entry which is preliminary data.</text>
</comment>
<gene>
    <name evidence="5" type="ORF">GTP91_15285</name>
</gene>
<dbReference type="Pfam" id="PF00109">
    <property type="entry name" value="ketoacyl-synt"/>
    <property type="match status" value="1"/>
</dbReference>
<dbReference type="GO" id="GO:0006633">
    <property type="term" value="P:fatty acid biosynthetic process"/>
    <property type="evidence" value="ECO:0007669"/>
    <property type="project" value="InterPro"/>
</dbReference>
<evidence type="ECO:0000313" key="6">
    <source>
        <dbReference type="Proteomes" id="UP000470302"/>
    </source>
</evidence>
<accession>A0A845G1H4</accession>
<organism evidence="5 6">
    <name type="scientific">Duganella vulcania</name>
    <dbReference type="NCBI Taxonomy" id="2692166"/>
    <lineage>
        <taxon>Bacteria</taxon>
        <taxon>Pseudomonadati</taxon>
        <taxon>Pseudomonadota</taxon>
        <taxon>Betaproteobacteria</taxon>
        <taxon>Burkholderiales</taxon>
        <taxon>Oxalobacteraceae</taxon>
        <taxon>Telluria group</taxon>
        <taxon>Duganella</taxon>
    </lineage>
</organism>
<name>A0A845G1H4_9BURK</name>
<dbReference type="PROSITE" id="PS00606">
    <property type="entry name" value="KS3_1"/>
    <property type="match status" value="1"/>
</dbReference>
<dbReference type="Pfam" id="PF02801">
    <property type="entry name" value="Ketoacyl-synt_C"/>
    <property type="match status" value="1"/>
</dbReference>
<dbReference type="InterPro" id="IPR014030">
    <property type="entry name" value="Ketoacyl_synth_N"/>
</dbReference>
<dbReference type="CDD" id="cd00833">
    <property type="entry name" value="PKS"/>
    <property type="match status" value="1"/>
</dbReference>
<reference evidence="5 6" key="1">
    <citation type="submission" date="2020-01" db="EMBL/GenBank/DDBJ databases">
        <title>Novel species isolated from a subtropical stream in China.</title>
        <authorList>
            <person name="Lu H."/>
        </authorList>
    </citation>
    <scope>NUCLEOTIDE SEQUENCE [LARGE SCALE GENOMIC DNA]</scope>
    <source>
        <strain evidence="5 6">FT82W</strain>
    </source>
</reference>
<keyword evidence="1" id="KW-0596">Phosphopantetheine</keyword>